<gene>
    <name evidence="1" type="ORF">F5148DRAFT_607262</name>
</gene>
<name>A0ACC0UFG4_9AGAM</name>
<dbReference type="EMBL" id="JAGFNK010000045">
    <property type="protein sequence ID" value="KAI9510323.1"/>
    <property type="molecule type" value="Genomic_DNA"/>
</dbReference>
<proteinExistence type="predicted"/>
<accession>A0ACC0UFG4</accession>
<comment type="caution">
    <text evidence="1">The sequence shown here is derived from an EMBL/GenBank/DDBJ whole genome shotgun (WGS) entry which is preliminary data.</text>
</comment>
<evidence type="ECO:0000313" key="2">
    <source>
        <dbReference type="Proteomes" id="UP001207468"/>
    </source>
</evidence>
<keyword evidence="2" id="KW-1185">Reference proteome</keyword>
<reference evidence="1" key="1">
    <citation type="submission" date="2021-03" db="EMBL/GenBank/DDBJ databases">
        <title>Evolutionary priming and transition to the ectomycorrhizal habit in an iconic lineage of mushroom-forming fungi: is preadaptation a requirement?</title>
        <authorList>
            <consortium name="DOE Joint Genome Institute"/>
            <person name="Looney B.P."/>
            <person name="Miyauchi S."/>
            <person name="Morin E."/>
            <person name="Drula E."/>
            <person name="Courty P.E."/>
            <person name="Chicoki N."/>
            <person name="Fauchery L."/>
            <person name="Kohler A."/>
            <person name="Kuo A."/>
            <person name="LaButti K."/>
            <person name="Pangilinan J."/>
            <person name="Lipzen A."/>
            <person name="Riley R."/>
            <person name="Andreopoulos W."/>
            <person name="He G."/>
            <person name="Johnson J."/>
            <person name="Barry K.W."/>
            <person name="Grigoriev I.V."/>
            <person name="Nagy L."/>
            <person name="Hibbett D."/>
            <person name="Henrissat B."/>
            <person name="Matheny P.B."/>
            <person name="Labbe J."/>
            <person name="Martin A.F."/>
        </authorList>
    </citation>
    <scope>NUCLEOTIDE SEQUENCE</scope>
    <source>
        <strain evidence="1">BPL698</strain>
    </source>
</reference>
<protein>
    <submittedName>
        <fullName evidence="1">Uncharacterized protein</fullName>
    </submittedName>
</protein>
<sequence length="123" mass="13734">MCASVLHAVVIASLELQSCKHNHQQVTEDPVAQTEARRTTSSCPRSEHSNWDFCSPFRARIVALTHCRKGMVVVPNKSFLQGSGKSTLLWKLCRFLSQHCSPWLDWRTVLATEVDLPGIQGSS</sequence>
<dbReference type="Proteomes" id="UP001207468">
    <property type="component" value="Unassembled WGS sequence"/>
</dbReference>
<evidence type="ECO:0000313" key="1">
    <source>
        <dbReference type="EMBL" id="KAI9510323.1"/>
    </source>
</evidence>
<organism evidence="1 2">
    <name type="scientific">Russula earlei</name>
    <dbReference type="NCBI Taxonomy" id="71964"/>
    <lineage>
        <taxon>Eukaryota</taxon>
        <taxon>Fungi</taxon>
        <taxon>Dikarya</taxon>
        <taxon>Basidiomycota</taxon>
        <taxon>Agaricomycotina</taxon>
        <taxon>Agaricomycetes</taxon>
        <taxon>Russulales</taxon>
        <taxon>Russulaceae</taxon>
        <taxon>Russula</taxon>
    </lineage>
</organism>